<dbReference type="Proteomes" id="UP000465302">
    <property type="component" value="Unassembled WGS sequence"/>
</dbReference>
<comment type="caution">
    <text evidence="2">The sequence shown here is derived from an EMBL/GenBank/DDBJ whole genome shotgun (WGS) entry which is preliminary data.</text>
</comment>
<proteinExistence type="predicted"/>
<evidence type="ECO:0000313" key="1">
    <source>
        <dbReference type="EMBL" id="GFG49969.1"/>
    </source>
</evidence>
<reference evidence="1 4" key="2">
    <citation type="journal article" date="2019" name="Emerg. Microbes Infect.">
        <title>Comprehensive subspecies identification of 175 nontuberculous mycobacteria species based on 7547 genomic profiles.</title>
        <authorList>
            <person name="Matsumoto Y."/>
            <person name="Kinjo T."/>
            <person name="Motooka D."/>
            <person name="Nabeya D."/>
            <person name="Jung N."/>
            <person name="Uechi K."/>
            <person name="Horii T."/>
            <person name="Iida T."/>
            <person name="Fujita J."/>
            <person name="Nakamura S."/>
        </authorList>
    </citation>
    <scope>NUCLEOTIDE SEQUENCE [LARGE SCALE GENOMIC DNA]</scope>
    <source>
        <strain evidence="1 4">JCM 6377</strain>
    </source>
</reference>
<dbReference type="Proteomes" id="UP000220914">
    <property type="component" value="Unassembled WGS sequence"/>
</dbReference>
<dbReference type="AlphaFoldDB" id="A0A2A7MSC1"/>
<evidence type="ECO:0000313" key="2">
    <source>
        <dbReference type="EMBL" id="PEG34407.1"/>
    </source>
</evidence>
<dbReference type="EMBL" id="BLKS01000001">
    <property type="protein sequence ID" value="GFG49969.1"/>
    <property type="molecule type" value="Genomic_DNA"/>
</dbReference>
<dbReference type="OrthoDB" id="2874181at2"/>
<organism evidence="2 3">
    <name type="scientific">Mycolicibacterium agri</name>
    <name type="common">Mycobacterium agri</name>
    <dbReference type="NCBI Taxonomy" id="36811"/>
    <lineage>
        <taxon>Bacteria</taxon>
        <taxon>Bacillati</taxon>
        <taxon>Actinomycetota</taxon>
        <taxon>Actinomycetes</taxon>
        <taxon>Mycobacteriales</taxon>
        <taxon>Mycobacteriaceae</taxon>
        <taxon>Mycolicibacterium</taxon>
    </lineage>
</organism>
<dbReference type="EMBL" id="PDCP01000065">
    <property type="protein sequence ID" value="PEG34407.1"/>
    <property type="molecule type" value="Genomic_DNA"/>
</dbReference>
<protein>
    <submittedName>
        <fullName evidence="2">Uncharacterized protein</fullName>
    </submittedName>
</protein>
<name>A0A2A7MSC1_MYCAG</name>
<reference evidence="1" key="3">
    <citation type="submission" date="2020-02" db="EMBL/GenBank/DDBJ databases">
        <authorList>
            <person name="Matsumoto Y."/>
            <person name="Motooka D."/>
            <person name="Nakamura S."/>
        </authorList>
    </citation>
    <scope>NUCLEOTIDE SEQUENCE</scope>
    <source>
        <strain evidence="1">JCM 6377</strain>
    </source>
</reference>
<gene>
    <name evidence="2" type="ORF">CQY20_25590</name>
    <name evidence="1" type="ORF">MAGR_14100</name>
</gene>
<reference evidence="2 3" key="1">
    <citation type="submission" date="2017-10" db="EMBL/GenBank/DDBJ databases">
        <title>The new phylogeny of genus Mycobacterium.</title>
        <authorList>
            <person name="Tortoli E."/>
            <person name="Trovato A."/>
            <person name="Cirillo D.M."/>
        </authorList>
    </citation>
    <scope>NUCLEOTIDE SEQUENCE [LARGE SCALE GENOMIC DNA]</scope>
    <source>
        <strain evidence="2 3">CCUG37673</strain>
    </source>
</reference>
<sequence length="115" mass="12232">MGINTFREVVDLLDAAVEGPETVVGPPHHAFWRGVTRDQFVAIKLLGQPILVPGDGANSNLILSLKGLPPFGDKPGAEFPRMPVGFDPMPDESIRSIELWIDAGCPDAADAAETA</sequence>
<evidence type="ECO:0000313" key="4">
    <source>
        <dbReference type="Proteomes" id="UP000465302"/>
    </source>
</evidence>
<keyword evidence="3" id="KW-1185">Reference proteome</keyword>
<evidence type="ECO:0000313" key="3">
    <source>
        <dbReference type="Proteomes" id="UP000220914"/>
    </source>
</evidence>
<dbReference type="RefSeq" id="WP_097942877.1">
    <property type="nucleotide sequence ID" value="NZ_BLKS01000001.1"/>
</dbReference>
<accession>A0A2A7MSC1</accession>